<comment type="caution">
    <text evidence="8">The sequence shown here is derived from an EMBL/GenBank/DDBJ whole genome shotgun (WGS) entry which is preliminary data.</text>
</comment>
<comment type="similarity">
    <text evidence="3">Belongs to the lysine N(6)-hydroxylase/L-ornithine N(5)-oxygenase family.</text>
</comment>
<dbReference type="RefSeq" id="WP_184041777.1">
    <property type="nucleotide sequence ID" value="NZ_JACHHY010000032.1"/>
</dbReference>
<dbReference type="SUPFAM" id="SSF51905">
    <property type="entry name" value="FAD/NAD(P)-binding domain"/>
    <property type="match status" value="2"/>
</dbReference>
<dbReference type="Gene3D" id="3.50.50.60">
    <property type="entry name" value="FAD/NAD(P)-binding domain"/>
    <property type="match status" value="1"/>
</dbReference>
<dbReference type="GO" id="GO:0004497">
    <property type="term" value="F:monooxygenase activity"/>
    <property type="evidence" value="ECO:0007669"/>
    <property type="project" value="UniProtKB-KW"/>
</dbReference>
<keyword evidence="6" id="KW-0521">NADP</keyword>
<evidence type="ECO:0000256" key="4">
    <source>
        <dbReference type="ARBA" id="ARBA00022630"/>
    </source>
</evidence>
<accession>A0A840MP11</accession>
<dbReference type="Pfam" id="PF13434">
    <property type="entry name" value="Lys_Orn_oxgnase"/>
    <property type="match status" value="1"/>
</dbReference>
<gene>
    <name evidence="8" type="ORF">HNQ59_003697</name>
</gene>
<evidence type="ECO:0000256" key="7">
    <source>
        <dbReference type="ARBA" id="ARBA00023002"/>
    </source>
</evidence>
<keyword evidence="9" id="KW-1185">Reference proteome</keyword>
<evidence type="ECO:0000313" key="9">
    <source>
        <dbReference type="Proteomes" id="UP000575898"/>
    </source>
</evidence>
<organism evidence="8 9">
    <name type="scientific">Chitinivorax tropicus</name>
    <dbReference type="NCBI Taxonomy" id="714531"/>
    <lineage>
        <taxon>Bacteria</taxon>
        <taxon>Pseudomonadati</taxon>
        <taxon>Pseudomonadota</taxon>
        <taxon>Betaproteobacteria</taxon>
        <taxon>Chitinivorax</taxon>
    </lineage>
</organism>
<protein>
    <submittedName>
        <fullName evidence="8">Lysine/ornithine N-monooxygenase</fullName>
    </submittedName>
</protein>
<evidence type="ECO:0000256" key="6">
    <source>
        <dbReference type="ARBA" id="ARBA00022857"/>
    </source>
</evidence>
<dbReference type="PANTHER" id="PTHR42802">
    <property type="entry name" value="MONOOXYGENASE"/>
    <property type="match status" value="1"/>
</dbReference>
<dbReference type="InterPro" id="IPR025700">
    <property type="entry name" value="Lys/Orn_oxygenase"/>
</dbReference>
<dbReference type="GO" id="GO:0006879">
    <property type="term" value="P:intracellular iron ion homeostasis"/>
    <property type="evidence" value="ECO:0007669"/>
    <property type="project" value="TreeGrafter"/>
</dbReference>
<keyword evidence="8" id="KW-0503">Monooxygenase</keyword>
<comment type="cofactor">
    <cofactor evidence="1">
        <name>FAD</name>
        <dbReference type="ChEBI" id="CHEBI:57692"/>
    </cofactor>
</comment>
<keyword evidence="7" id="KW-0560">Oxidoreductase</keyword>
<evidence type="ECO:0000256" key="1">
    <source>
        <dbReference type="ARBA" id="ARBA00001974"/>
    </source>
</evidence>
<comment type="pathway">
    <text evidence="2">Siderophore biosynthesis.</text>
</comment>
<evidence type="ECO:0000313" key="8">
    <source>
        <dbReference type="EMBL" id="MBB5020378.1"/>
    </source>
</evidence>
<dbReference type="Proteomes" id="UP000575898">
    <property type="component" value="Unassembled WGS sequence"/>
</dbReference>
<evidence type="ECO:0000256" key="2">
    <source>
        <dbReference type="ARBA" id="ARBA00004924"/>
    </source>
</evidence>
<name>A0A840MP11_9PROT</name>
<proteinExistence type="inferred from homology"/>
<dbReference type="AlphaFoldDB" id="A0A840MP11"/>
<keyword evidence="4" id="KW-0285">Flavoprotein</keyword>
<dbReference type="EMBL" id="JACHHY010000032">
    <property type="protein sequence ID" value="MBB5020378.1"/>
    <property type="molecule type" value="Genomic_DNA"/>
</dbReference>
<keyword evidence="5" id="KW-0274">FAD</keyword>
<dbReference type="InterPro" id="IPR036188">
    <property type="entry name" value="FAD/NAD-bd_sf"/>
</dbReference>
<dbReference type="PANTHER" id="PTHR42802:SF1">
    <property type="entry name" value="L-ORNITHINE N(5)-MONOOXYGENASE"/>
    <property type="match status" value="1"/>
</dbReference>
<sequence length="427" mass="48444">MHIHDLIGIGFGPSNIGLAIALEEKQQRSKPLTSLFIEKQASFAWHPGMLLDHAHMQISYLKDLVTLRNPQSRFSFVSYLHEKGRLADFINLKTFYPSRHEFNDYLAWAASHFDDRCLYGEEVFQVLPETQGDQVSHLRIRSRDAQGAVRERLARNLVVSVGGSPYIPELFRPLRASRHVIHSHHYTAEISKHGGAKRVAIIGAGQSAAEIFMALHGHHNAPAIDFIMRARALKPADDSPYSNQIFDADFVDHIYSRDDQERRELIKEFWHTNYACPDLALIQQIFGTFYQQNVKGEDRHRLLRRHQIAAVRETSEGVTLTLQDLNNGHSFDAHYDLVVLATGYERQLHRGILEGLAGYVGEMQTDRHYRLQTTDNFQPQIFLQGACEHSHGLSDTLLSITAVRCGEIVDALHEGRKCPAASKLTTV</sequence>
<reference evidence="8 9" key="1">
    <citation type="submission" date="2020-08" db="EMBL/GenBank/DDBJ databases">
        <title>Genomic Encyclopedia of Type Strains, Phase IV (KMG-IV): sequencing the most valuable type-strain genomes for metagenomic binning, comparative biology and taxonomic classification.</title>
        <authorList>
            <person name="Goeker M."/>
        </authorList>
    </citation>
    <scope>NUCLEOTIDE SEQUENCE [LARGE SCALE GENOMIC DNA]</scope>
    <source>
        <strain evidence="8 9">DSM 27165</strain>
    </source>
</reference>
<evidence type="ECO:0000256" key="5">
    <source>
        <dbReference type="ARBA" id="ARBA00022827"/>
    </source>
</evidence>
<evidence type="ECO:0000256" key="3">
    <source>
        <dbReference type="ARBA" id="ARBA00007588"/>
    </source>
</evidence>